<dbReference type="EMBL" id="PVZC01000009">
    <property type="protein sequence ID" value="PRX95566.1"/>
    <property type="molecule type" value="Genomic_DNA"/>
</dbReference>
<comment type="caution">
    <text evidence="1">The sequence shown here is derived from an EMBL/GenBank/DDBJ whole genome shotgun (WGS) entry which is preliminary data.</text>
</comment>
<dbReference type="AlphaFoldDB" id="A0A2T0PVJ7"/>
<gene>
    <name evidence="1" type="ORF">CLV72_109175</name>
</gene>
<evidence type="ECO:0000313" key="2">
    <source>
        <dbReference type="Proteomes" id="UP000237846"/>
    </source>
</evidence>
<dbReference type="RefSeq" id="WP_106251743.1">
    <property type="nucleotide sequence ID" value="NZ_PVZC01000009.1"/>
</dbReference>
<organism evidence="1 2">
    <name type="scientific">Allonocardiopsis opalescens</name>
    <dbReference type="NCBI Taxonomy" id="1144618"/>
    <lineage>
        <taxon>Bacteria</taxon>
        <taxon>Bacillati</taxon>
        <taxon>Actinomycetota</taxon>
        <taxon>Actinomycetes</taxon>
        <taxon>Streptosporangiales</taxon>
        <taxon>Allonocardiopsis</taxon>
    </lineage>
</organism>
<keyword evidence="2" id="KW-1185">Reference proteome</keyword>
<proteinExistence type="predicted"/>
<evidence type="ECO:0000313" key="1">
    <source>
        <dbReference type="EMBL" id="PRX95566.1"/>
    </source>
</evidence>
<sequence>MAELLEGQWEIGGLVFGAGQGVIVPDFTIGGADITAGDTPVPGGDGRVFGYDYAGGRSLAFTLAVDREDGATARAAWNAFAAAWNAPQVRLSPRAVTALRIRDHGMDTVVVYGRPRRLDPVSTALLDRGTVALTASFETADAAFYSDTEHQVTLDLLPAIGEGLILPFTLPAVLTDLGDSDTTFLTNTGDAPAWPIITFLGPVTNPGVRLAATGTTLQLTTTLAFDQTATVDTRPWARTALRNDGASLAGTLTGPDLADFALPPGSTEVVFRGQDLTGDARCTIAWRDARSTP</sequence>
<dbReference type="OrthoDB" id="3546247at2"/>
<evidence type="ECO:0008006" key="3">
    <source>
        <dbReference type="Google" id="ProtNLM"/>
    </source>
</evidence>
<name>A0A2T0PVJ7_9ACTN</name>
<protein>
    <recommendedName>
        <fullName evidence="3">Tail protein</fullName>
    </recommendedName>
</protein>
<reference evidence="1 2" key="1">
    <citation type="submission" date="2018-03" db="EMBL/GenBank/DDBJ databases">
        <title>Genomic Encyclopedia of Archaeal and Bacterial Type Strains, Phase II (KMG-II): from individual species to whole genera.</title>
        <authorList>
            <person name="Goeker M."/>
        </authorList>
    </citation>
    <scope>NUCLEOTIDE SEQUENCE [LARGE SCALE GENOMIC DNA]</scope>
    <source>
        <strain evidence="1 2">DSM 45601</strain>
    </source>
</reference>
<dbReference type="Proteomes" id="UP000237846">
    <property type="component" value="Unassembled WGS sequence"/>
</dbReference>
<accession>A0A2T0PVJ7</accession>